<keyword evidence="3" id="KW-0238">DNA-binding</keyword>
<gene>
    <name evidence="7" type="ORF">ILEXP_LOCUS37337</name>
</gene>
<evidence type="ECO:0000256" key="3">
    <source>
        <dbReference type="ARBA" id="ARBA00023125"/>
    </source>
</evidence>
<dbReference type="InterPro" id="IPR036576">
    <property type="entry name" value="WRKY_dom_sf"/>
</dbReference>
<evidence type="ECO:0000256" key="2">
    <source>
        <dbReference type="ARBA" id="ARBA00023015"/>
    </source>
</evidence>
<evidence type="ECO:0000313" key="7">
    <source>
        <dbReference type="EMBL" id="CAK9168007.1"/>
    </source>
</evidence>
<dbReference type="EMBL" id="CAUOFW020004982">
    <property type="protein sequence ID" value="CAK9168007.1"/>
    <property type="molecule type" value="Genomic_DNA"/>
</dbReference>
<comment type="caution">
    <text evidence="7">The sequence shown here is derived from an EMBL/GenBank/DDBJ whole genome shotgun (WGS) entry which is preliminary data.</text>
</comment>
<sequence length="211" mass="24147">MEKACNWEHQTLINELTQGRQLAIQLKNQLDKTKSPESSEFLVGKLLSSYDKALSHLNLSASMGETFPVIGMLESRHFTAGSPRSEDSNRYSKDQSHRSVLKKRKILPERRKQVRVCSETGLGCPPDDSYGWRKYGQKEILGAKYPRCFNFEVEKMGKMEPFGHQDMYCFLTSSGKYPSVWKCLQLNLKSSARQTVQETATWPLAYLLDVI</sequence>
<evidence type="ECO:0000259" key="6">
    <source>
        <dbReference type="PROSITE" id="PS50811"/>
    </source>
</evidence>
<dbReference type="Pfam" id="PF03106">
    <property type="entry name" value="WRKY"/>
    <property type="match status" value="1"/>
</dbReference>
<feature type="domain" description="WRKY" evidence="6">
    <location>
        <begin position="127"/>
        <end position="149"/>
    </location>
</feature>
<dbReference type="Gene3D" id="2.20.25.80">
    <property type="entry name" value="WRKY domain"/>
    <property type="match status" value="1"/>
</dbReference>
<dbReference type="GO" id="GO:0005634">
    <property type="term" value="C:nucleus"/>
    <property type="evidence" value="ECO:0007669"/>
    <property type="project" value="UniProtKB-SubCell"/>
</dbReference>
<dbReference type="PROSITE" id="PS50811">
    <property type="entry name" value="WRKY"/>
    <property type="match status" value="1"/>
</dbReference>
<keyword evidence="8" id="KW-1185">Reference proteome</keyword>
<proteinExistence type="predicted"/>
<evidence type="ECO:0000256" key="4">
    <source>
        <dbReference type="ARBA" id="ARBA00023163"/>
    </source>
</evidence>
<keyword evidence="5" id="KW-0539">Nucleus</keyword>
<dbReference type="SUPFAM" id="SSF118290">
    <property type="entry name" value="WRKY DNA-binding domain"/>
    <property type="match status" value="1"/>
</dbReference>
<accession>A0ABC8TF02</accession>
<comment type="subcellular location">
    <subcellularLocation>
        <location evidence="1">Nucleus</location>
    </subcellularLocation>
</comment>
<feature type="non-terminal residue" evidence="7">
    <location>
        <position position="211"/>
    </location>
</feature>
<organism evidence="7 8">
    <name type="scientific">Ilex paraguariensis</name>
    <name type="common">yerba mate</name>
    <dbReference type="NCBI Taxonomy" id="185542"/>
    <lineage>
        <taxon>Eukaryota</taxon>
        <taxon>Viridiplantae</taxon>
        <taxon>Streptophyta</taxon>
        <taxon>Embryophyta</taxon>
        <taxon>Tracheophyta</taxon>
        <taxon>Spermatophyta</taxon>
        <taxon>Magnoliopsida</taxon>
        <taxon>eudicotyledons</taxon>
        <taxon>Gunneridae</taxon>
        <taxon>Pentapetalae</taxon>
        <taxon>asterids</taxon>
        <taxon>campanulids</taxon>
        <taxon>Aquifoliales</taxon>
        <taxon>Aquifoliaceae</taxon>
        <taxon>Ilex</taxon>
    </lineage>
</organism>
<evidence type="ECO:0000256" key="1">
    <source>
        <dbReference type="ARBA" id="ARBA00004123"/>
    </source>
</evidence>
<keyword evidence="4" id="KW-0804">Transcription</keyword>
<dbReference type="GO" id="GO:0003677">
    <property type="term" value="F:DNA binding"/>
    <property type="evidence" value="ECO:0007669"/>
    <property type="project" value="UniProtKB-KW"/>
</dbReference>
<dbReference type="SMART" id="SM00774">
    <property type="entry name" value="WRKY"/>
    <property type="match status" value="1"/>
</dbReference>
<name>A0ABC8TF02_9AQUA</name>
<dbReference type="AlphaFoldDB" id="A0ABC8TF02"/>
<dbReference type="InterPro" id="IPR044810">
    <property type="entry name" value="WRKY_plant"/>
</dbReference>
<reference evidence="7 8" key="1">
    <citation type="submission" date="2024-02" db="EMBL/GenBank/DDBJ databases">
        <authorList>
            <person name="Vignale AGUSTIN F."/>
            <person name="Sosa J E."/>
            <person name="Modenutti C."/>
        </authorList>
    </citation>
    <scope>NUCLEOTIDE SEQUENCE [LARGE SCALE GENOMIC DNA]</scope>
</reference>
<protein>
    <recommendedName>
        <fullName evidence="6">WRKY domain-containing protein</fullName>
    </recommendedName>
</protein>
<evidence type="ECO:0000313" key="8">
    <source>
        <dbReference type="Proteomes" id="UP001642360"/>
    </source>
</evidence>
<dbReference type="Proteomes" id="UP001642360">
    <property type="component" value="Unassembled WGS sequence"/>
</dbReference>
<dbReference type="PANTHER" id="PTHR32096">
    <property type="entry name" value="WRKY TRANSCRIPTION FACTOR 30-RELATED-RELATED"/>
    <property type="match status" value="1"/>
</dbReference>
<dbReference type="PANTHER" id="PTHR32096:SF133">
    <property type="entry name" value="WRKY TRANSCRIPTION FACTOR 41-RELATED"/>
    <property type="match status" value="1"/>
</dbReference>
<keyword evidence="2" id="KW-0805">Transcription regulation</keyword>
<evidence type="ECO:0000256" key="5">
    <source>
        <dbReference type="ARBA" id="ARBA00023242"/>
    </source>
</evidence>
<dbReference type="InterPro" id="IPR003657">
    <property type="entry name" value="WRKY_dom"/>
</dbReference>